<sequence length="313" mass="33553">MAEAHPSIGGIRLCFGGNVFGWTLDRDQSFEILDAFYEAGGRMIDSAEGYSSWIPGNKGGESETIIGEWMESRGVRKDMLIATKTGMGGPPYSLKPEKVAAAIEGSLERLRTDYVDLYYAHRDDKTTPLDEVISGYDDLVKNGKARELGASNYTVERLGAVTKLADRMGMTSFTVLQPEFNLVSRAEYQGPLQDLCVDRDIAVLPYYGLAAGFLSGKFRKPEDWAGSSRAHALGKFAGYGGFEVLAVMDAVAAETGASLAQIALAWLNAQPAIAAPIVSATKKEQLADLLGAANLELSAEQVARLDAALPVSA</sequence>
<dbReference type="InterPro" id="IPR036812">
    <property type="entry name" value="NAD(P)_OxRdtase_dom_sf"/>
</dbReference>
<dbReference type="InterPro" id="IPR020471">
    <property type="entry name" value="AKR"/>
</dbReference>
<protein>
    <submittedName>
        <fullName evidence="2">Aldo/keto reductase</fullName>
    </submittedName>
</protein>
<dbReference type="Pfam" id="PF00248">
    <property type="entry name" value="Aldo_ket_red"/>
    <property type="match status" value="1"/>
</dbReference>
<name>A0ABU8RSX6_9SPHN</name>
<dbReference type="PANTHER" id="PTHR43364:SF6">
    <property type="entry name" value="OXIDOREDUCTASE-RELATED"/>
    <property type="match status" value="1"/>
</dbReference>
<dbReference type="Proteomes" id="UP001361239">
    <property type="component" value="Unassembled WGS sequence"/>
</dbReference>
<reference evidence="2 3" key="1">
    <citation type="submission" date="2024-03" db="EMBL/GenBank/DDBJ databases">
        <authorList>
            <person name="Jo J.-H."/>
        </authorList>
    </citation>
    <scope>NUCLEOTIDE SEQUENCE [LARGE SCALE GENOMIC DNA]</scope>
    <source>
        <strain evidence="2 3">PS1R-30</strain>
    </source>
</reference>
<keyword evidence="3" id="KW-1185">Reference proteome</keyword>
<dbReference type="PANTHER" id="PTHR43364">
    <property type="entry name" value="NADH-SPECIFIC METHYLGLYOXAL REDUCTASE-RELATED"/>
    <property type="match status" value="1"/>
</dbReference>
<evidence type="ECO:0000313" key="2">
    <source>
        <dbReference type="EMBL" id="MEJ5975801.1"/>
    </source>
</evidence>
<dbReference type="InterPro" id="IPR023210">
    <property type="entry name" value="NADP_OxRdtase_dom"/>
</dbReference>
<proteinExistence type="predicted"/>
<evidence type="ECO:0000259" key="1">
    <source>
        <dbReference type="Pfam" id="PF00248"/>
    </source>
</evidence>
<dbReference type="SUPFAM" id="SSF51430">
    <property type="entry name" value="NAD(P)-linked oxidoreductase"/>
    <property type="match status" value="1"/>
</dbReference>
<dbReference type="Gene3D" id="3.20.20.100">
    <property type="entry name" value="NADP-dependent oxidoreductase domain"/>
    <property type="match status" value="1"/>
</dbReference>
<dbReference type="CDD" id="cd19081">
    <property type="entry name" value="AKR_AKR9C1"/>
    <property type="match status" value="1"/>
</dbReference>
<gene>
    <name evidence="2" type="ORF">WG901_04095</name>
</gene>
<dbReference type="RefSeq" id="WP_339585732.1">
    <property type="nucleotide sequence ID" value="NZ_JBBHJZ010000001.1"/>
</dbReference>
<organism evidence="2 3">
    <name type="scientific">Novosphingobium anseongense</name>
    <dbReference type="NCBI Taxonomy" id="3133436"/>
    <lineage>
        <taxon>Bacteria</taxon>
        <taxon>Pseudomonadati</taxon>
        <taxon>Pseudomonadota</taxon>
        <taxon>Alphaproteobacteria</taxon>
        <taxon>Sphingomonadales</taxon>
        <taxon>Sphingomonadaceae</taxon>
        <taxon>Novosphingobium</taxon>
    </lineage>
</organism>
<evidence type="ECO:0000313" key="3">
    <source>
        <dbReference type="Proteomes" id="UP001361239"/>
    </source>
</evidence>
<feature type="domain" description="NADP-dependent oxidoreductase" evidence="1">
    <location>
        <begin position="12"/>
        <end position="308"/>
    </location>
</feature>
<comment type="caution">
    <text evidence="2">The sequence shown here is derived from an EMBL/GenBank/DDBJ whole genome shotgun (WGS) entry which is preliminary data.</text>
</comment>
<dbReference type="EMBL" id="JBBHJZ010000001">
    <property type="protein sequence ID" value="MEJ5975801.1"/>
    <property type="molecule type" value="Genomic_DNA"/>
</dbReference>
<dbReference type="InterPro" id="IPR050523">
    <property type="entry name" value="AKR_Detox_Biosynth"/>
</dbReference>
<accession>A0ABU8RSX6</accession>
<dbReference type="PRINTS" id="PR00069">
    <property type="entry name" value="ALDKETRDTASE"/>
</dbReference>